<gene>
    <name evidence="2" type="ORF">Tco_0876646</name>
</gene>
<dbReference type="Proteomes" id="UP001151760">
    <property type="component" value="Unassembled WGS sequence"/>
</dbReference>
<feature type="compositionally biased region" description="Acidic residues" evidence="1">
    <location>
        <begin position="40"/>
        <end position="72"/>
    </location>
</feature>
<accession>A0ABQ5BSU2</accession>
<sequence>MIQTVVPYANQSSEGIGTKPRVPDEEKVTSEANVILEWGSEQESEYSEEEDDDEIIEWLDIDEEEEKKDEDD</sequence>
<evidence type="ECO:0000256" key="1">
    <source>
        <dbReference type="SAM" id="MobiDB-lite"/>
    </source>
</evidence>
<comment type="caution">
    <text evidence="2">The sequence shown here is derived from an EMBL/GenBank/DDBJ whole genome shotgun (WGS) entry which is preliminary data.</text>
</comment>
<evidence type="ECO:0000313" key="3">
    <source>
        <dbReference type="Proteomes" id="UP001151760"/>
    </source>
</evidence>
<reference evidence="2" key="2">
    <citation type="submission" date="2022-01" db="EMBL/GenBank/DDBJ databases">
        <authorList>
            <person name="Yamashiro T."/>
            <person name="Shiraishi A."/>
            <person name="Satake H."/>
            <person name="Nakayama K."/>
        </authorList>
    </citation>
    <scope>NUCLEOTIDE SEQUENCE</scope>
</reference>
<feature type="compositionally biased region" description="Polar residues" evidence="1">
    <location>
        <begin position="1"/>
        <end position="15"/>
    </location>
</feature>
<organism evidence="2 3">
    <name type="scientific">Tanacetum coccineum</name>
    <dbReference type="NCBI Taxonomy" id="301880"/>
    <lineage>
        <taxon>Eukaryota</taxon>
        <taxon>Viridiplantae</taxon>
        <taxon>Streptophyta</taxon>
        <taxon>Embryophyta</taxon>
        <taxon>Tracheophyta</taxon>
        <taxon>Spermatophyta</taxon>
        <taxon>Magnoliopsida</taxon>
        <taxon>eudicotyledons</taxon>
        <taxon>Gunneridae</taxon>
        <taxon>Pentapetalae</taxon>
        <taxon>asterids</taxon>
        <taxon>campanulids</taxon>
        <taxon>Asterales</taxon>
        <taxon>Asteraceae</taxon>
        <taxon>Asteroideae</taxon>
        <taxon>Anthemideae</taxon>
        <taxon>Anthemidinae</taxon>
        <taxon>Tanacetum</taxon>
    </lineage>
</organism>
<protein>
    <submittedName>
        <fullName evidence="2">Uncharacterized protein</fullName>
    </submittedName>
</protein>
<reference evidence="2" key="1">
    <citation type="journal article" date="2022" name="Int. J. Mol. Sci.">
        <title>Draft Genome of Tanacetum Coccineum: Genomic Comparison of Closely Related Tanacetum-Family Plants.</title>
        <authorList>
            <person name="Yamashiro T."/>
            <person name="Shiraishi A."/>
            <person name="Nakayama K."/>
            <person name="Satake H."/>
        </authorList>
    </citation>
    <scope>NUCLEOTIDE SEQUENCE</scope>
</reference>
<feature type="region of interest" description="Disordered" evidence="1">
    <location>
        <begin position="1"/>
        <end position="72"/>
    </location>
</feature>
<proteinExistence type="predicted"/>
<keyword evidence="3" id="KW-1185">Reference proteome</keyword>
<name>A0ABQ5BSU2_9ASTR</name>
<evidence type="ECO:0000313" key="2">
    <source>
        <dbReference type="EMBL" id="GJT17940.1"/>
    </source>
</evidence>
<dbReference type="EMBL" id="BQNB010013599">
    <property type="protein sequence ID" value="GJT17940.1"/>
    <property type="molecule type" value="Genomic_DNA"/>
</dbReference>